<feature type="domain" description="Pyruvate carboxyltransferase" evidence="2">
    <location>
        <begin position="1"/>
        <end position="251"/>
    </location>
</feature>
<evidence type="ECO:0000313" key="3">
    <source>
        <dbReference type="EMBL" id="NME27414.1"/>
    </source>
</evidence>
<dbReference type="RefSeq" id="WP_170087138.1">
    <property type="nucleotide sequence ID" value="NZ_JABAFG010000002.1"/>
</dbReference>
<reference evidence="3 4" key="1">
    <citation type="submission" date="2020-04" db="EMBL/GenBank/DDBJ databases">
        <authorList>
            <person name="Hitch T.C.A."/>
            <person name="Wylensek D."/>
            <person name="Clavel T."/>
        </authorList>
    </citation>
    <scope>NUCLEOTIDE SEQUENCE [LARGE SCALE GENOMIC DNA]</scope>
    <source>
        <strain evidence="3 4">Oil-RF-744-FAT-WT-6-1</strain>
    </source>
</reference>
<dbReference type="PROSITE" id="PS50991">
    <property type="entry name" value="PYR_CT"/>
    <property type="match status" value="1"/>
</dbReference>
<dbReference type="Proteomes" id="UP000591071">
    <property type="component" value="Unassembled WGS sequence"/>
</dbReference>
<dbReference type="EMBL" id="JABAFG010000002">
    <property type="protein sequence ID" value="NME27414.1"/>
    <property type="molecule type" value="Genomic_DNA"/>
</dbReference>
<dbReference type="GO" id="GO:0003852">
    <property type="term" value="F:2-isopropylmalate synthase activity"/>
    <property type="evidence" value="ECO:0007669"/>
    <property type="project" value="TreeGrafter"/>
</dbReference>
<dbReference type="InterPro" id="IPR013785">
    <property type="entry name" value="Aldolase_TIM"/>
</dbReference>
<dbReference type="GO" id="GO:0009098">
    <property type="term" value="P:L-leucine biosynthetic process"/>
    <property type="evidence" value="ECO:0007669"/>
    <property type="project" value="TreeGrafter"/>
</dbReference>
<organism evidence="3 4">
    <name type="scientific">Megasphaera hexanoica</name>
    <dbReference type="NCBI Taxonomy" id="1675036"/>
    <lineage>
        <taxon>Bacteria</taxon>
        <taxon>Bacillati</taxon>
        <taxon>Bacillota</taxon>
        <taxon>Negativicutes</taxon>
        <taxon>Veillonellales</taxon>
        <taxon>Veillonellaceae</taxon>
        <taxon>Megasphaera</taxon>
    </lineage>
</organism>
<dbReference type="AlphaFoldDB" id="A0A848BTA3"/>
<accession>A0A848BTA3</accession>
<keyword evidence="1" id="KW-0464">Manganese</keyword>
<protein>
    <submittedName>
        <fullName evidence="3">4-hydroxy-2-oxovalerate aldolase</fullName>
    </submittedName>
</protein>
<proteinExistence type="predicted"/>
<evidence type="ECO:0000256" key="1">
    <source>
        <dbReference type="ARBA" id="ARBA00023211"/>
    </source>
</evidence>
<sequence>MEIMDCTLRDGANVVGAGFSTDLTKLMIEGLLDSHITVIEMGHCTGLGSMQHGGKHSPVTDDEYLDAIQPYVKKGHIGMFQSAKNADEELIFKAAHKGLSFLRVGANAGDGKTAVNAVKMVRRAGLEARYSLMKAYVLTPDELAAEAAMLENAGVQAITIMDSAGYMFPEQAAEYTRKVKSAVSIPVGFHGHSNLGMAIANAQAAEAAGADFIDCGLMGMARSAGNITTEGALAIFQREGKALQYDFYALLHFIDDKLMPAMEKEGYHTPIKPLDLILGYAGCHSSFVNTYKEVAKETGTDLYKLIVETSKRNQKNPTRELMEEVASSIH</sequence>
<dbReference type="InterPro" id="IPR050073">
    <property type="entry name" value="2-IPM_HCS-like"/>
</dbReference>
<dbReference type="Pfam" id="PF00682">
    <property type="entry name" value="HMGL-like"/>
    <property type="match status" value="1"/>
</dbReference>
<gene>
    <name evidence="3" type="ORF">HF872_02050</name>
</gene>
<dbReference type="PANTHER" id="PTHR10277">
    <property type="entry name" value="HOMOCITRATE SYNTHASE-RELATED"/>
    <property type="match status" value="1"/>
</dbReference>
<dbReference type="PANTHER" id="PTHR10277:SF9">
    <property type="entry name" value="2-ISOPROPYLMALATE SYNTHASE 1, CHLOROPLASTIC-RELATED"/>
    <property type="match status" value="1"/>
</dbReference>
<dbReference type="Gene3D" id="3.20.20.70">
    <property type="entry name" value="Aldolase class I"/>
    <property type="match status" value="1"/>
</dbReference>
<comment type="caution">
    <text evidence="3">The sequence shown here is derived from an EMBL/GenBank/DDBJ whole genome shotgun (WGS) entry which is preliminary data.</text>
</comment>
<evidence type="ECO:0000259" key="2">
    <source>
        <dbReference type="PROSITE" id="PS50991"/>
    </source>
</evidence>
<name>A0A848BTA3_9FIRM</name>
<evidence type="ECO:0000313" key="4">
    <source>
        <dbReference type="Proteomes" id="UP000591071"/>
    </source>
</evidence>
<dbReference type="InterPro" id="IPR000891">
    <property type="entry name" value="PYR_CT"/>
</dbReference>
<dbReference type="SUPFAM" id="SSF51569">
    <property type="entry name" value="Aldolase"/>
    <property type="match status" value="1"/>
</dbReference>